<organism evidence="1">
    <name type="scientific">marine sediment metagenome</name>
    <dbReference type="NCBI Taxonomy" id="412755"/>
    <lineage>
        <taxon>unclassified sequences</taxon>
        <taxon>metagenomes</taxon>
        <taxon>ecological metagenomes</taxon>
    </lineage>
</organism>
<comment type="caution">
    <text evidence="1">The sequence shown here is derived from an EMBL/GenBank/DDBJ whole genome shotgun (WGS) entry which is preliminary data.</text>
</comment>
<evidence type="ECO:0000313" key="1">
    <source>
        <dbReference type="EMBL" id="GAI69122.1"/>
    </source>
</evidence>
<dbReference type="AlphaFoldDB" id="X1QKW4"/>
<sequence>MKLRSEDCEANSSKLCLASNRSLTMPLFYHSPHSSVKRANTGPAP</sequence>
<proteinExistence type="predicted"/>
<dbReference type="EMBL" id="BARW01000056">
    <property type="protein sequence ID" value="GAI69122.1"/>
    <property type="molecule type" value="Genomic_DNA"/>
</dbReference>
<protein>
    <submittedName>
        <fullName evidence="1">Uncharacterized protein</fullName>
    </submittedName>
</protein>
<gene>
    <name evidence="1" type="ORF">S12H4_00491</name>
</gene>
<name>X1QKW4_9ZZZZ</name>
<reference evidence="1" key="1">
    <citation type="journal article" date="2014" name="Front. Microbiol.">
        <title>High frequency of phylogenetically diverse reductive dehalogenase-homologous genes in deep subseafloor sedimentary metagenomes.</title>
        <authorList>
            <person name="Kawai M."/>
            <person name="Futagami T."/>
            <person name="Toyoda A."/>
            <person name="Takaki Y."/>
            <person name="Nishi S."/>
            <person name="Hori S."/>
            <person name="Arai W."/>
            <person name="Tsubouchi T."/>
            <person name="Morono Y."/>
            <person name="Uchiyama I."/>
            <person name="Ito T."/>
            <person name="Fujiyama A."/>
            <person name="Inagaki F."/>
            <person name="Takami H."/>
        </authorList>
    </citation>
    <scope>NUCLEOTIDE SEQUENCE</scope>
    <source>
        <strain evidence="1">Expedition CK06-06</strain>
    </source>
</reference>
<accession>X1QKW4</accession>